<comment type="caution">
    <text evidence="2">The sequence shown here is derived from an EMBL/GenBank/DDBJ whole genome shotgun (WGS) entry which is preliminary data.</text>
</comment>
<dbReference type="CDD" id="cd01650">
    <property type="entry name" value="RT_nLTR_like"/>
    <property type="match status" value="1"/>
</dbReference>
<organism evidence="2 3">
    <name type="scientific">Dipteronia dyeriana</name>
    <dbReference type="NCBI Taxonomy" id="168575"/>
    <lineage>
        <taxon>Eukaryota</taxon>
        <taxon>Viridiplantae</taxon>
        <taxon>Streptophyta</taxon>
        <taxon>Embryophyta</taxon>
        <taxon>Tracheophyta</taxon>
        <taxon>Spermatophyta</taxon>
        <taxon>Magnoliopsida</taxon>
        <taxon>eudicotyledons</taxon>
        <taxon>Gunneridae</taxon>
        <taxon>Pentapetalae</taxon>
        <taxon>rosids</taxon>
        <taxon>malvids</taxon>
        <taxon>Sapindales</taxon>
        <taxon>Sapindaceae</taxon>
        <taxon>Hippocastanoideae</taxon>
        <taxon>Acereae</taxon>
        <taxon>Dipteronia</taxon>
    </lineage>
</organism>
<accession>A0AAD9U9J9</accession>
<evidence type="ECO:0000313" key="2">
    <source>
        <dbReference type="EMBL" id="KAK2650151.1"/>
    </source>
</evidence>
<dbReference type="Pfam" id="PF00078">
    <property type="entry name" value="RVT_1"/>
    <property type="match status" value="1"/>
</dbReference>
<dbReference type="PANTHER" id="PTHR33116">
    <property type="entry name" value="REVERSE TRANSCRIPTASE ZINC-BINDING DOMAIN-CONTAINING PROTEIN-RELATED-RELATED"/>
    <property type="match status" value="1"/>
</dbReference>
<dbReference type="AlphaFoldDB" id="A0AAD9U9J9"/>
<dbReference type="SUPFAM" id="SSF56672">
    <property type="entry name" value="DNA/RNA polymerases"/>
    <property type="match status" value="1"/>
</dbReference>
<gene>
    <name evidence="2" type="ORF">Ddye_017640</name>
</gene>
<sequence>MVLQMVKGVELVLCSFYAYVGDQDASSAELMAIQRVVNRLDVCARHLNRWNGDNMRELQDNILCKKKELPCIAGVGDSVDWDYSRRIERELDDLLKVEEVYWKQRSRVFWLNEGNRNTKFFHMKASSRTHNNLRGLCYSNGIWKTQDGHMVNIINEYFSSLFASSKSSHSQLDSVFNVVEARLPTNLKNFLDEPFTAEEVRSALFQMSPSKAPDIDGFSTGFFQKFWGVVGDDVTKVCLDCLNDGHSVGKLNHSLLCLIPKVRNMEKLSDIRRIRLCNIVYKCISKALANRLRQVLGSVIDDTQSAFILGRGFIKPTRGLRQGDPLSPYLFILCAEGFSSLISKSERCGDYNGFRCSRLGLKITHLFFTDDSLLFTRASMKKCINIKGLIKIYAEASGQIINFQKSAVCFSKQISTSDRNLLVEVLEMKIVDHHDKYLGLPCVTSRSKRALFNSVKERVWKKLQSWSSRFFLGGGREILLKAVIQAIPVYTMNLFRLPITLISEIHMMCARFWWSEGGLKRKLQWCSCGSLCKAKENGGLGFRDLSAFNKAMLRKQCWRIFINPNLLVARVLKGCYFPESIFFDAKNCKSGSFLWNSLFWGREVVERGSRWRSMEFELFCVVWWRIWQRRNQMLHSSVLLPDSRIYDWVFGFLAEFRSATKVDCRGSQGVGEIKRWIAPSVGVFKINTDAALNLEGNFSGVGVVIRDSNGFVKASLCQ</sequence>
<feature type="domain" description="Reverse transcriptase" evidence="1">
    <location>
        <begin position="314"/>
        <end position="431"/>
    </location>
</feature>
<reference evidence="2" key="1">
    <citation type="journal article" date="2023" name="Plant J.">
        <title>Genome sequences and population genomics provide insights into the demographic history, inbreeding, and mutation load of two 'living fossil' tree species of Dipteronia.</title>
        <authorList>
            <person name="Feng Y."/>
            <person name="Comes H.P."/>
            <person name="Chen J."/>
            <person name="Zhu S."/>
            <person name="Lu R."/>
            <person name="Zhang X."/>
            <person name="Li P."/>
            <person name="Qiu J."/>
            <person name="Olsen K.M."/>
            <person name="Qiu Y."/>
        </authorList>
    </citation>
    <scope>NUCLEOTIDE SEQUENCE</scope>
    <source>
        <strain evidence="2">KIB01</strain>
    </source>
</reference>
<name>A0AAD9U9J9_9ROSI</name>
<dbReference type="InterPro" id="IPR000477">
    <property type="entry name" value="RT_dom"/>
</dbReference>
<dbReference type="EMBL" id="JANJYI010000005">
    <property type="protein sequence ID" value="KAK2650151.1"/>
    <property type="molecule type" value="Genomic_DNA"/>
</dbReference>
<dbReference type="PANTHER" id="PTHR33116:SF86">
    <property type="entry name" value="REVERSE TRANSCRIPTASE DOMAIN-CONTAINING PROTEIN"/>
    <property type="match status" value="1"/>
</dbReference>
<dbReference type="Proteomes" id="UP001280121">
    <property type="component" value="Unassembled WGS sequence"/>
</dbReference>
<keyword evidence="3" id="KW-1185">Reference proteome</keyword>
<dbReference type="InterPro" id="IPR043502">
    <property type="entry name" value="DNA/RNA_pol_sf"/>
</dbReference>
<proteinExistence type="predicted"/>
<evidence type="ECO:0000313" key="3">
    <source>
        <dbReference type="Proteomes" id="UP001280121"/>
    </source>
</evidence>
<protein>
    <recommendedName>
        <fullName evidence="1">Reverse transcriptase domain-containing protein</fullName>
    </recommendedName>
</protein>
<evidence type="ECO:0000259" key="1">
    <source>
        <dbReference type="Pfam" id="PF00078"/>
    </source>
</evidence>